<keyword evidence="1 3" id="KW-0728">SH3 domain</keyword>
<feature type="region of interest" description="Disordered" evidence="4">
    <location>
        <begin position="493"/>
        <end position="581"/>
    </location>
</feature>
<dbReference type="WBParaSite" id="PgR028_g047_t01">
    <property type="protein sequence ID" value="PgR028_g047_t01"/>
    <property type="gene ID" value="PgR028_g047"/>
</dbReference>
<keyword evidence="6" id="KW-1185">Reference proteome</keyword>
<dbReference type="InterPro" id="IPR050384">
    <property type="entry name" value="Endophilin_SH3RF"/>
</dbReference>
<dbReference type="CDD" id="cd11780">
    <property type="entry name" value="SH3_Sorbs_3"/>
    <property type="match status" value="1"/>
</dbReference>
<evidence type="ECO:0000313" key="8">
    <source>
        <dbReference type="WBParaSite" id="PgR028_g047_t02"/>
    </source>
</evidence>
<feature type="compositionally biased region" description="Low complexity" evidence="4">
    <location>
        <begin position="534"/>
        <end position="544"/>
    </location>
</feature>
<dbReference type="PROSITE" id="PS50002">
    <property type="entry name" value="SH3"/>
    <property type="match status" value="3"/>
</dbReference>
<dbReference type="WBParaSite" id="PgR028_g047_t02">
    <property type="protein sequence ID" value="PgR028_g047_t02"/>
    <property type="gene ID" value="PgR028_g047"/>
</dbReference>
<evidence type="ECO:0000313" key="6">
    <source>
        <dbReference type="Proteomes" id="UP000887569"/>
    </source>
</evidence>
<accession>A0A915B7W5</accession>
<evidence type="ECO:0000256" key="3">
    <source>
        <dbReference type="PROSITE-ProRule" id="PRU00192"/>
    </source>
</evidence>
<dbReference type="CDD" id="cd11781">
    <property type="entry name" value="SH3_Sorbs_1"/>
    <property type="match status" value="2"/>
</dbReference>
<proteinExistence type="predicted"/>
<evidence type="ECO:0000256" key="4">
    <source>
        <dbReference type="SAM" id="MobiDB-lite"/>
    </source>
</evidence>
<evidence type="ECO:0000256" key="1">
    <source>
        <dbReference type="ARBA" id="ARBA00022443"/>
    </source>
</evidence>
<feature type="domain" description="SH3" evidence="5">
    <location>
        <begin position="961"/>
        <end position="1020"/>
    </location>
</feature>
<dbReference type="SUPFAM" id="SSF50044">
    <property type="entry name" value="SH3-domain"/>
    <property type="match status" value="3"/>
</dbReference>
<organism evidence="6 8">
    <name type="scientific">Parascaris univalens</name>
    <name type="common">Nematode worm</name>
    <dbReference type="NCBI Taxonomy" id="6257"/>
    <lineage>
        <taxon>Eukaryota</taxon>
        <taxon>Metazoa</taxon>
        <taxon>Ecdysozoa</taxon>
        <taxon>Nematoda</taxon>
        <taxon>Chromadorea</taxon>
        <taxon>Rhabditida</taxon>
        <taxon>Spirurina</taxon>
        <taxon>Ascaridomorpha</taxon>
        <taxon>Ascaridoidea</taxon>
        <taxon>Ascarididae</taxon>
        <taxon>Parascaris</taxon>
    </lineage>
</organism>
<evidence type="ECO:0000259" key="5">
    <source>
        <dbReference type="PROSITE" id="PS50002"/>
    </source>
</evidence>
<feature type="region of interest" description="Disordered" evidence="4">
    <location>
        <begin position="709"/>
        <end position="728"/>
    </location>
</feature>
<feature type="compositionally biased region" description="Basic and acidic residues" evidence="4">
    <location>
        <begin position="662"/>
        <end position="671"/>
    </location>
</feature>
<evidence type="ECO:0000256" key="2">
    <source>
        <dbReference type="ARBA" id="ARBA00022737"/>
    </source>
</evidence>
<feature type="compositionally biased region" description="Low complexity" evidence="4">
    <location>
        <begin position="564"/>
        <end position="578"/>
    </location>
</feature>
<feature type="region of interest" description="Disordered" evidence="4">
    <location>
        <begin position="1"/>
        <end position="26"/>
    </location>
</feature>
<feature type="region of interest" description="Disordered" evidence="4">
    <location>
        <begin position="651"/>
        <end position="671"/>
    </location>
</feature>
<dbReference type="AlphaFoldDB" id="A0A915B7W5"/>
<dbReference type="InterPro" id="IPR001452">
    <property type="entry name" value="SH3_domain"/>
</dbReference>
<reference evidence="7 8" key="1">
    <citation type="submission" date="2022-11" db="UniProtKB">
        <authorList>
            <consortium name="WormBaseParasite"/>
        </authorList>
    </citation>
    <scope>IDENTIFICATION</scope>
</reference>
<dbReference type="Proteomes" id="UP000887569">
    <property type="component" value="Unplaced"/>
</dbReference>
<dbReference type="Gene3D" id="2.30.30.40">
    <property type="entry name" value="SH3 Domains"/>
    <property type="match status" value="3"/>
</dbReference>
<dbReference type="Pfam" id="PF00018">
    <property type="entry name" value="SH3_1"/>
    <property type="match status" value="2"/>
</dbReference>
<name>A0A915B7W5_PARUN</name>
<dbReference type="SMART" id="SM00326">
    <property type="entry name" value="SH3"/>
    <property type="match status" value="3"/>
</dbReference>
<sequence length="1209" mass="134844">MTEESEFNSDAPLTIETSEKPIPHPRQRNFFDALSLRAKSHRFGQISLPQKTVDYMSVDGYSGGHRGSTEDKRRFFEMIANRQQLAQPHSQTDRLLHQKIEMGGSIGLPSDQTTVISGYDSVGGDFAALHRSTTATEASRHSPNSCDLTEDEWMQDKRHGAIHPAGMLSSGKPSGDLPSANRCTPVCFSPPSQQHTENDRNGFHHRSLTPLASEENIVVQRAATELDALVAQVSKLHSSSHIPSYPRSDSLSKEAFGESSSSTAIVGTHEMTSSIPPAPPPPLNPSTFGKSNWSMKVEGTNGGTAEGSVEIPERQSVATLREQIANKLEVKAPNGTKAVVHNARERHRTSVTPHPTEVPPKSPVPFQKFVAGSSVSQVGNHHRMQASVQNETSDSTAQVAKPIVHEPAMLHVSSITPLPFSKSTPQRASLHSTPIYTPSSEKSFPNDFHNSYDGTNLQISTCNGGIFHEGKYTTKTVRDDGITSVANSLSFLSNSDAKNEGSDSAIDLTPPATKTTSESTKCTNDYTSDYMLASPSSTSVQSPQPEMPPFSTPFDPESERSAQALASPASRSGAAADSGDVRPLLDASAMRDDSSKRCASSQRLDMNIQQQSDTSYWYKHMFKKMHRIEQGDQSILKYRARDFASPTPSYISGRAWTPTPRSESRPGSRLEYECAPRRSKSVGRYVDSSLHNDEDIVERWREERARLSTRSPISSQRNLNSTQSSAAVHTNGVSSCRASPTLSSHETSNRFAWERSKIAHFHLPTYRFQRDEDSRPIAGWSMNCMRCGRMRRELSWREIEFLYNSLGKNGVHRESINECLNGRISSAMIGERLDETCRQLQQFLESLDGYRRRTYSSPQLSTLSLASNNPLTECIPSTSKENGSTSRDFLERKKSVKEEMINRQRVEKLTEELEQQRSRRHGYVPSASPALQKNFDRFDGLLNDFGHDSGRSVTPTRITPALIATCTALYSFRAQSARELSFNRGDVIRVHRVVDLNWLEGERNGQIGIFPSSYVQMDEGLPEERMKLIALFPFFARNRNELSLKKGEIVRYRRSIDTNWLEGVNNRGEIGIFPKTYVQEIRDSSSKLTTDFDIDSSTPDRPKTPKIFTSMPREESPLPSKKTSHGDEVQAWQKKHSNEGLSGPAQIIPRNAETYRALYAYKPQNVDELELRENDIVFVVEKCDDGWYIGTSLRSGQFGTFPGNYVERH</sequence>
<dbReference type="FunFam" id="2.30.30.40:FF:000001">
    <property type="entry name" value="Sorbin and SH3 domain-containing protein 1 isoform 2"/>
    <property type="match status" value="1"/>
</dbReference>
<feature type="domain" description="SH3" evidence="5">
    <location>
        <begin position="1150"/>
        <end position="1209"/>
    </location>
</feature>
<dbReference type="PANTHER" id="PTHR14167:SF116">
    <property type="entry name" value="CAP, ISOFORM AC"/>
    <property type="match status" value="1"/>
</dbReference>
<dbReference type="PANTHER" id="PTHR14167">
    <property type="entry name" value="SH3 DOMAIN-CONTAINING"/>
    <property type="match status" value="1"/>
</dbReference>
<protein>
    <submittedName>
        <fullName evidence="7 8">SH3 domain-containing protein</fullName>
    </submittedName>
</protein>
<evidence type="ECO:0000313" key="7">
    <source>
        <dbReference type="WBParaSite" id="PgR028_g047_t01"/>
    </source>
</evidence>
<dbReference type="InterPro" id="IPR036028">
    <property type="entry name" value="SH3-like_dom_sf"/>
</dbReference>
<dbReference type="Pfam" id="PF14604">
    <property type="entry name" value="SH3_9"/>
    <property type="match status" value="1"/>
</dbReference>
<feature type="domain" description="SH3" evidence="5">
    <location>
        <begin position="1023"/>
        <end position="1083"/>
    </location>
</feature>
<feature type="region of interest" description="Disordered" evidence="4">
    <location>
        <begin position="1089"/>
        <end position="1128"/>
    </location>
</feature>
<keyword evidence="2" id="KW-0677">Repeat</keyword>
<feature type="compositionally biased region" description="Polar residues" evidence="4">
    <location>
        <begin position="512"/>
        <end position="527"/>
    </location>
</feature>